<dbReference type="Proteomes" id="UP001163603">
    <property type="component" value="Chromosome 11"/>
</dbReference>
<organism evidence="1 2">
    <name type="scientific">Pistacia integerrima</name>
    <dbReference type="NCBI Taxonomy" id="434235"/>
    <lineage>
        <taxon>Eukaryota</taxon>
        <taxon>Viridiplantae</taxon>
        <taxon>Streptophyta</taxon>
        <taxon>Embryophyta</taxon>
        <taxon>Tracheophyta</taxon>
        <taxon>Spermatophyta</taxon>
        <taxon>Magnoliopsida</taxon>
        <taxon>eudicotyledons</taxon>
        <taxon>Gunneridae</taxon>
        <taxon>Pentapetalae</taxon>
        <taxon>rosids</taxon>
        <taxon>malvids</taxon>
        <taxon>Sapindales</taxon>
        <taxon>Anacardiaceae</taxon>
        <taxon>Pistacia</taxon>
    </lineage>
</organism>
<protein>
    <submittedName>
        <fullName evidence="1">Uncharacterized protein</fullName>
    </submittedName>
</protein>
<gene>
    <name evidence="1" type="ORF">Pint_32481</name>
</gene>
<name>A0ACC0XRI4_9ROSI</name>
<accession>A0ACC0XRI4</accession>
<comment type="caution">
    <text evidence="1">The sequence shown here is derived from an EMBL/GenBank/DDBJ whole genome shotgun (WGS) entry which is preliminary data.</text>
</comment>
<keyword evidence="2" id="KW-1185">Reference proteome</keyword>
<proteinExistence type="predicted"/>
<evidence type="ECO:0000313" key="1">
    <source>
        <dbReference type="EMBL" id="KAJ0020647.1"/>
    </source>
</evidence>
<dbReference type="EMBL" id="CM047746">
    <property type="protein sequence ID" value="KAJ0020647.1"/>
    <property type="molecule type" value="Genomic_DNA"/>
</dbReference>
<sequence length="75" mass="8364">MASTSKVNAEEEVDEAEEEELERFDDFTLPSSWESIGLSSAGFFKDHIPYEKHLPFCRQSSILGLGLGLGIFVLL</sequence>
<evidence type="ECO:0000313" key="2">
    <source>
        <dbReference type="Proteomes" id="UP001163603"/>
    </source>
</evidence>
<reference evidence="2" key="1">
    <citation type="journal article" date="2023" name="G3 (Bethesda)">
        <title>Genome assembly and association tests identify interacting loci associated with vigor, precocity, and sex in interspecific pistachio rootstocks.</title>
        <authorList>
            <person name="Palmer W."/>
            <person name="Jacygrad E."/>
            <person name="Sagayaradj S."/>
            <person name="Cavanaugh K."/>
            <person name="Han R."/>
            <person name="Bertier L."/>
            <person name="Beede B."/>
            <person name="Kafkas S."/>
            <person name="Golino D."/>
            <person name="Preece J."/>
            <person name="Michelmore R."/>
        </authorList>
    </citation>
    <scope>NUCLEOTIDE SEQUENCE [LARGE SCALE GENOMIC DNA]</scope>
</reference>